<feature type="domain" description="ABC transporter" evidence="10">
    <location>
        <begin position="23"/>
        <end position="259"/>
    </location>
</feature>
<keyword evidence="9" id="KW-0472">Membrane</keyword>
<dbReference type="InterPro" id="IPR027417">
    <property type="entry name" value="P-loop_NTPase"/>
</dbReference>
<dbReference type="GO" id="GO:0005524">
    <property type="term" value="F:ATP binding"/>
    <property type="evidence" value="ECO:0007669"/>
    <property type="project" value="UniProtKB-KW"/>
</dbReference>
<evidence type="ECO:0000313" key="12">
    <source>
        <dbReference type="Proteomes" id="UP000293519"/>
    </source>
</evidence>
<dbReference type="Pfam" id="PF00005">
    <property type="entry name" value="ABC_tran"/>
    <property type="match status" value="1"/>
</dbReference>
<dbReference type="InterPro" id="IPR003593">
    <property type="entry name" value="AAA+_ATPase"/>
</dbReference>
<evidence type="ECO:0000256" key="6">
    <source>
        <dbReference type="ARBA" id="ARBA00022840"/>
    </source>
</evidence>
<keyword evidence="6 11" id="KW-0067">ATP-binding</keyword>
<dbReference type="PROSITE" id="PS00211">
    <property type="entry name" value="ABC_TRANSPORTER_1"/>
    <property type="match status" value="1"/>
</dbReference>
<dbReference type="Gene3D" id="3.40.50.300">
    <property type="entry name" value="P-loop containing nucleotide triphosphate hydrolases"/>
    <property type="match status" value="1"/>
</dbReference>
<dbReference type="CDD" id="cd03214">
    <property type="entry name" value="ABC_Iron-Siderophores_B12_Hemin"/>
    <property type="match status" value="1"/>
</dbReference>
<evidence type="ECO:0000256" key="4">
    <source>
        <dbReference type="ARBA" id="ARBA00022496"/>
    </source>
</evidence>
<accession>A0A4Q7LP05</accession>
<comment type="subcellular location">
    <subcellularLocation>
        <location evidence="1">Cell membrane</location>
        <topology evidence="1">Peripheral membrane protein</topology>
    </subcellularLocation>
</comment>
<keyword evidence="5" id="KW-0547">Nucleotide-binding</keyword>
<dbReference type="GO" id="GO:0005886">
    <property type="term" value="C:plasma membrane"/>
    <property type="evidence" value="ECO:0007669"/>
    <property type="project" value="UniProtKB-SubCell"/>
</dbReference>
<proteinExistence type="predicted"/>
<reference evidence="11 12" key="1">
    <citation type="journal article" date="2015" name="Stand. Genomic Sci.">
        <title>Genomic Encyclopedia of Bacterial and Archaeal Type Strains, Phase III: the genomes of soil and plant-associated and newly described type strains.</title>
        <authorList>
            <person name="Whitman W.B."/>
            <person name="Woyke T."/>
            <person name="Klenk H.P."/>
            <person name="Zhou Y."/>
            <person name="Lilburn T.G."/>
            <person name="Beck B.J."/>
            <person name="De Vos P."/>
            <person name="Vandamme P."/>
            <person name="Eisen J.A."/>
            <person name="Garrity G."/>
            <person name="Hugenholtz P."/>
            <person name="Kyrpides N.C."/>
        </authorList>
    </citation>
    <scope>NUCLEOTIDE SEQUENCE [LARGE SCALE GENOMIC DNA]</scope>
    <source>
        <strain evidence="11 12">CV2</strain>
    </source>
</reference>
<evidence type="ECO:0000256" key="9">
    <source>
        <dbReference type="ARBA" id="ARBA00023136"/>
    </source>
</evidence>
<sequence>MTATAPAPVTLSPDAPGAAAPALRAENLTLGYTKDRPVVHGVDVAVRPGALTVLVGANASGKSTLLRGLARLLPAHEGHVTLDGDPIERIPARQLARTIGVLPQNPIAPEGITAGELVARGRYPHQPVFRGRSSDDDAVVAASLAATDAASLAERRMDELSGGQRQRVWIAMALAQQPRILLLDEPTSALDVAHQVEVLDVLRAEVDRGTTVVVVLHDLTLAARYADELVVLCDGRIVAQGTAGEVLTEATVRDAFGIDARILTDPDTGRPVVLPRALVSPVASPVASTVPNPAKTPVVFQATV</sequence>
<organism evidence="11 12">
    <name type="scientific">Microcella putealis</name>
    <dbReference type="NCBI Taxonomy" id="337005"/>
    <lineage>
        <taxon>Bacteria</taxon>
        <taxon>Bacillati</taxon>
        <taxon>Actinomycetota</taxon>
        <taxon>Actinomycetes</taxon>
        <taxon>Micrococcales</taxon>
        <taxon>Microbacteriaceae</taxon>
        <taxon>Microcella</taxon>
    </lineage>
</organism>
<dbReference type="AlphaFoldDB" id="A0A4Q7LP05"/>
<dbReference type="InterPro" id="IPR003439">
    <property type="entry name" value="ABC_transporter-like_ATP-bd"/>
</dbReference>
<evidence type="ECO:0000256" key="2">
    <source>
        <dbReference type="ARBA" id="ARBA00022448"/>
    </source>
</evidence>
<dbReference type="GO" id="GO:0016887">
    <property type="term" value="F:ATP hydrolysis activity"/>
    <property type="evidence" value="ECO:0007669"/>
    <property type="project" value="InterPro"/>
</dbReference>
<comment type="caution">
    <text evidence="11">The sequence shown here is derived from an EMBL/GenBank/DDBJ whole genome shotgun (WGS) entry which is preliminary data.</text>
</comment>
<keyword evidence="2" id="KW-0813">Transport</keyword>
<gene>
    <name evidence="11" type="ORF">EV141_1751</name>
</gene>
<dbReference type="InterPro" id="IPR051535">
    <property type="entry name" value="Siderophore_ABC-ATPase"/>
</dbReference>
<dbReference type="Proteomes" id="UP000293519">
    <property type="component" value="Unassembled WGS sequence"/>
</dbReference>
<keyword evidence="3" id="KW-1003">Cell membrane</keyword>
<dbReference type="PANTHER" id="PTHR42771:SF2">
    <property type="entry name" value="IRON(3+)-HYDROXAMATE IMPORT ATP-BINDING PROTEIN FHUC"/>
    <property type="match status" value="1"/>
</dbReference>
<dbReference type="EMBL" id="SGWW01000003">
    <property type="protein sequence ID" value="RZS56294.1"/>
    <property type="molecule type" value="Genomic_DNA"/>
</dbReference>
<evidence type="ECO:0000256" key="1">
    <source>
        <dbReference type="ARBA" id="ARBA00004202"/>
    </source>
</evidence>
<dbReference type="SUPFAM" id="SSF52540">
    <property type="entry name" value="P-loop containing nucleoside triphosphate hydrolases"/>
    <property type="match status" value="1"/>
</dbReference>
<dbReference type="SMART" id="SM00382">
    <property type="entry name" value="AAA"/>
    <property type="match status" value="1"/>
</dbReference>
<dbReference type="RefSeq" id="WP_130485557.1">
    <property type="nucleotide sequence ID" value="NZ_SGWW01000003.1"/>
</dbReference>
<protein>
    <submittedName>
        <fullName evidence="11">Iron complex transport system ATP-binding protein</fullName>
    </submittedName>
</protein>
<evidence type="ECO:0000313" key="11">
    <source>
        <dbReference type="EMBL" id="RZS56294.1"/>
    </source>
</evidence>
<dbReference type="FunFam" id="3.40.50.300:FF:000134">
    <property type="entry name" value="Iron-enterobactin ABC transporter ATP-binding protein"/>
    <property type="match status" value="1"/>
</dbReference>
<evidence type="ECO:0000259" key="10">
    <source>
        <dbReference type="PROSITE" id="PS50893"/>
    </source>
</evidence>
<keyword evidence="4" id="KW-0410">Iron transport</keyword>
<dbReference type="PROSITE" id="PS50893">
    <property type="entry name" value="ABC_TRANSPORTER_2"/>
    <property type="match status" value="1"/>
</dbReference>
<evidence type="ECO:0000256" key="3">
    <source>
        <dbReference type="ARBA" id="ARBA00022475"/>
    </source>
</evidence>
<keyword evidence="12" id="KW-1185">Reference proteome</keyword>
<evidence type="ECO:0000256" key="5">
    <source>
        <dbReference type="ARBA" id="ARBA00022741"/>
    </source>
</evidence>
<keyword evidence="7" id="KW-0408">Iron</keyword>
<dbReference type="InterPro" id="IPR017871">
    <property type="entry name" value="ABC_transporter-like_CS"/>
</dbReference>
<dbReference type="GO" id="GO:0006826">
    <property type="term" value="P:iron ion transport"/>
    <property type="evidence" value="ECO:0007669"/>
    <property type="project" value="UniProtKB-KW"/>
</dbReference>
<evidence type="ECO:0000256" key="8">
    <source>
        <dbReference type="ARBA" id="ARBA00023065"/>
    </source>
</evidence>
<dbReference type="PANTHER" id="PTHR42771">
    <property type="entry name" value="IRON(3+)-HYDROXAMATE IMPORT ATP-BINDING PROTEIN FHUC"/>
    <property type="match status" value="1"/>
</dbReference>
<dbReference type="OrthoDB" id="5296765at2"/>
<name>A0A4Q7LP05_9MICO</name>
<evidence type="ECO:0000256" key="7">
    <source>
        <dbReference type="ARBA" id="ARBA00023004"/>
    </source>
</evidence>
<keyword evidence="8" id="KW-0406">Ion transport</keyword>